<dbReference type="EMBL" id="KB007799">
    <property type="protein sequence ID" value="ELR25614.1"/>
    <property type="molecule type" value="Genomic_DNA"/>
</dbReference>
<dbReference type="GeneID" id="14926677"/>
<dbReference type="InterPro" id="IPR001214">
    <property type="entry name" value="SET_dom"/>
</dbReference>
<evidence type="ECO:0000313" key="3">
    <source>
        <dbReference type="Proteomes" id="UP000011083"/>
    </source>
</evidence>
<keyword evidence="3" id="KW-1185">Reference proteome</keyword>
<dbReference type="OrthoDB" id="441812at2759"/>
<dbReference type="Pfam" id="PF00856">
    <property type="entry name" value="SET"/>
    <property type="match status" value="1"/>
</dbReference>
<dbReference type="InterPro" id="IPR046341">
    <property type="entry name" value="SET_dom_sf"/>
</dbReference>
<feature type="domain" description="SET" evidence="1">
    <location>
        <begin position="31"/>
        <end position="248"/>
    </location>
</feature>
<dbReference type="Gene3D" id="3.90.1410.10">
    <property type="entry name" value="set domain protein methyltransferase, domain 1"/>
    <property type="match status" value="1"/>
</dbReference>
<proteinExistence type="predicted"/>
<sequence length="273" mass="30705">MDLRSCCAVIVGLRWAAFEAWFAEQGGSRHAGVQLRTLPTFGRSVVAAHDIAAGETLLSVPFSLVVDSADALLATSAPEIRRILDEEFPLSPTNENALLLLVHKNDPNSPWQRYIDVLPSTFSTTLFFSDDELSYLEGSSLHYFARQRRRAIESQYDTIFTPLFVDYPEHFAPEQFSLDAWKWALSVIWSRSFVVDEGKSGLVPWADMFNMAPETEQVKVAVDAVDHHLIYSARSPIKKGEQIFVAYGQSRQMSNAQLLMDYGFVLENNPHDA</sequence>
<dbReference type="GO" id="GO:0016279">
    <property type="term" value="F:protein-lysine N-methyltransferase activity"/>
    <property type="evidence" value="ECO:0007669"/>
    <property type="project" value="TreeGrafter"/>
</dbReference>
<protein>
    <submittedName>
        <fullName evidence="2">SET domain containing protein</fullName>
    </submittedName>
</protein>
<evidence type="ECO:0000259" key="1">
    <source>
        <dbReference type="PROSITE" id="PS50280"/>
    </source>
</evidence>
<feature type="non-terminal residue" evidence="2">
    <location>
        <position position="273"/>
    </location>
</feature>
<dbReference type="KEGG" id="acan:ACA1_004640"/>
<gene>
    <name evidence="2" type="ORF">ACA1_004640</name>
</gene>
<dbReference type="InterPro" id="IPR050600">
    <property type="entry name" value="SETD3_SETD6_MTase"/>
</dbReference>
<dbReference type="CDD" id="cd10527">
    <property type="entry name" value="SET_LSMT"/>
    <property type="match status" value="1"/>
</dbReference>
<dbReference type="PANTHER" id="PTHR13271">
    <property type="entry name" value="UNCHARACTERIZED PUTATIVE METHYLTRANSFERASE"/>
    <property type="match status" value="1"/>
</dbReference>
<evidence type="ECO:0000313" key="2">
    <source>
        <dbReference type="EMBL" id="ELR25614.1"/>
    </source>
</evidence>
<accession>L8HJ49</accession>
<dbReference type="PROSITE" id="PS50280">
    <property type="entry name" value="SET"/>
    <property type="match status" value="1"/>
</dbReference>
<dbReference type="OMA" id="RFTCAQV"/>
<dbReference type="SUPFAM" id="SSF82199">
    <property type="entry name" value="SET domain"/>
    <property type="match status" value="1"/>
</dbReference>
<reference evidence="2 3" key="1">
    <citation type="journal article" date="2013" name="Genome Biol.">
        <title>Genome of Acanthamoeba castellanii highlights extensive lateral gene transfer and early evolution of tyrosine kinase signaling.</title>
        <authorList>
            <person name="Clarke M."/>
            <person name="Lohan A.J."/>
            <person name="Liu B."/>
            <person name="Lagkouvardos I."/>
            <person name="Roy S."/>
            <person name="Zafar N."/>
            <person name="Bertelli C."/>
            <person name="Schilde C."/>
            <person name="Kianianmomeni A."/>
            <person name="Burglin T.R."/>
            <person name="Frech C."/>
            <person name="Turcotte B."/>
            <person name="Kopec K.O."/>
            <person name="Synnott J.M."/>
            <person name="Choo C."/>
            <person name="Paponov I."/>
            <person name="Finkler A."/>
            <person name="Soon Heng Tan C."/>
            <person name="Hutchins A.P."/>
            <person name="Weinmeier T."/>
            <person name="Rattei T."/>
            <person name="Chu J.S."/>
            <person name="Gimenez G."/>
            <person name="Irimia M."/>
            <person name="Rigden D.J."/>
            <person name="Fitzpatrick D.A."/>
            <person name="Lorenzo-Morales J."/>
            <person name="Bateman A."/>
            <person name="Chiu C.H."/>
            <person name="Tang P."/>
            <person name="Hegemann P."/>
            <person name="Fromm H."/>
            <person name="Raoult D."/>
            <person name="Greub G."/>
            <person name="Miranda-Saavedra D."/>
            <person name="Chen N."/>
            <person name="Nash P."/>
            <person name="Ginger M.L."/>
            <person name="Horn M."/>
            <person name="Schaap P."/>
            <person name="Caler L."/>
            <person name="Loftus B."/>
        </authorList>
    </citation>
    <scope>NUCLEOTIDE SEQUENCE [LARGE SCALE GENOMIC DNA]</scope>
    <source>
        <strain evidence="2 3">Neff</strain>
    </source>
</reference>
<organism evidence="2 3">
    <name type="scientific">Acanthamoeba castellanii (strain ATCC 30010 / Neff)</name>
    <dbReference type="NCBI Taxonomy" id="1257118"/>
    <lineage>
        <taxon>Eukaryota</taxon>
        <taxon>Amoebozoa</taxon>
        <taxon>Discosea</taxon>
        <taxon>Longamoebia</taxon>
        <taxon>Centramoebida</taxon>
        <taxon>Acanthamoebidae</taxon>
        <taxon>Acanthamoeba</taxon>
    </lineage>
</organism>
<dbReference type="RefSeq" id="XP_004358047.1">
    <property type="nucleotide sequence ID" value="XM_004357990.1"/>
</dbReference>
<dbReference type="AlphaFoldDB" id="L8HJ49"/>
<dbReference type="VEuPathDB" id="AmoebaDB:ACA1_004640"/>
<dbReference type="Proteomes" id="UP000011083">
    <property type="component" value="Unassembled WGS sequence"/>
</dbReference>
<name>L8HJ49_ACACF</name>